<dbReference type="EMBL" id="JRLW01000002">
    <property type="protein sequence ID" value="KGO90360.1"/>
    <property type="molecule type" value="Genomic_DNA"/>
</dbReference>
<dbReference type="Proteomes" id="UP000030121">
    <property type="component" value="Unassembled WGS sequence"/>
</dbReference>
<protein>
    <submittedName>
        <fullName evidence="1">Uncharacterized protein</fullName>
    </submittedName>
</protein>
<dbReference type="AlphaFoldDB" id="A0A0A2MQ06"/>
<accession>A0A0A2MQ06</accession>
<organism evidence="1 2">
    <name type="scientific">Flavobacterium suncheonense GH29-5 = DSM 17707</name>
    <dbReference type="NCBI Taxonomy" id="1121899"/>
    <lineage>
        <taxon>Bacteria</taxon>
        <taxon>Pseudomonadati</taxon>
        <taxon>Bacteroidota</taxon>
        <taxon>Flavobacteriia</taxon>
        <taxon>Flavobacteriales</taxon>
        <taxon>Flavobacteriaceae</taxon>
        <taxon>Flavobacterium</taxon>
    </lineage>
</organism>
<proteinExistence type="predicted"/>
<name>A0A0A2MQ06_9FLAO</name>
<dbReference type="eggNOG" id="COG4768">
    <property type="taxonomic scope" value="Bacteria"/>
</dbReference>
<keyword evidence="2" id="KW-1185">Reference proteome</keyword>
<reference evidence="1 2" key="1">
    <citation type="submission" date="2013-09" db="EMBL/GenBank/DDBJ databases">
        <authorList>
            <person name="Zeng Z."/>
            <person name="Chen C."/>
        </authorList>
    </citation>
    <scope>NUCLEOTIDE SEQUENCE [LARGE SCALE GENOMIC DNA]</scope>
    <source>
        <strain evidence="1 2">GH29-5</strain>
    </source>
</reference>
<evidence type="ECO:0000313" key="2">
    <source>
        <dbReference type="Proteomes" id="UP000030121"/>
    </source>
</evidence>
<comment type="caution">
    <text evidence="1">The sequence shown here is derived from an EMBL/GenBank/DDBJ whole genome shotgun (WGS) entry which is preliminary data.</text>
</comment>
<evidence type="ECO:0000313" key="1">
    <source>
        <dbReference type="EMBL" id="KGO90360.1"/>
    </source>
</evidence>
<sequence>MLVVSFKLYITSKQNESLKEKLYLENTLHQNQISEILRRYDSLDKITEKTQKSIDSGKNFTKKKLQMEAAPKRNPEKESKLQAVNLNVRGVRKVGRDVVETNNSNKIDQLRICFTLEQNKLITPGNKRIQVQIRNPKNRLLNLDSDQNRLVKEVYYNCFATDACLFVDLYQHEIIAGNYSIKVLCNDEVIAATNFRVN</sequence>
<dbReference type="STRING" id="1121899.GCA_000430025_01695"/>
<gene>
    <name evidence="1" type="ORF">Q764_02070</name>
</gene>